<dbReference type="EMBL" id="CP001032">
    <property type="protein sequence ID" value="ACB74631.1"/>
    <property type="molecule type" value="Genomic_DNA"/>
</dbReference>
<sequence>MHRRFLAAILLGAPALLESAAAAPETPAAPPPAAAQPLAWPEVHRETKPWSRWWWFGNIADEKSVTAQLEACAAAGLGGLEITPIYGVRGYEDRFVPFLSPRWMELLRHTLVESRRLGLGIDLATGTGWPFGGPWLQPEDVAHTLAHRVYEIKPGERLGEPVRLTATGLVRVAGPRPVKLEELREPITANANLQELALDQVRFPKPMRLVSLMAFPLALAGVAPTPLDLTSRVRADGSLDWTAPADAGTWTLYALFAGPHGKMVERAAPGGEGFALDHFSSTALRAYLARFDAAFAEGHLLSDLPSAAGADSAPRLRAFFNDSYEVDDADGEANWTPRFLEEFQKRRGYDLRAHLPELLATTENDFSARVRSDYRETISDLLLDEFTNPWREWAHQHGALIRNQAHNSPANILDLYAASDIPEQEGNGFLAMKLASSAAHVSGKPLASAETATWLNEHFLTTLAELKQNTDEFLLAGINHVCYHGTALSPLDAAWPGFNFYASVELNPLNPFWRDFTALNAYVARAQSFLQSGTPDEDVLLYYNIHDRWAERGNGRMPHFGHGGRDPSGSLAATAAALHEAGVGFDYVSDRQLQKITPDRAIVVPQTTFMPEATLARLVELAAQGATILFVDHLPRSAPGLAGLNASGRFEQLLQKIQTQLAPSDVLSAAKLDGGQFLLGPGIRELLDRCPGIARESLRPFGLEFVRRRTDAGALYFLVNRSNQPIDRWIPLQSPAAAAALFDPMTGNAGLAAIHSSGPTGSASIPPAHSDGARASRAPTEIYLQLAPGESCVVQLHATPVAGPAWHYWQRAGEPHLLTGDWSVTFTAGGPALPAAAQLHALTSWTDFAGEAGRAFSGTAVYTRRFARPSGDAPAWELDLGTVGDSARVTLNGRELGVLIQPPWRVVIPANEWRDENALEIDVTNLAANRIADLDRRGASWKIFYNANFPARFRENVGPDRQFTAARWLPRNSGLLGPVKLTPLQKSDPTL</sequence>
<dbReference type="Pfam" id="PF17132">
    <property type="entry name" value="Glyco_hydro_106"/>
    <property type="match status" value="2"/>
</dbReference>
<dbReference type="Gene3D" id="3.40.50.880">
    <property type="match status" value="1"/>
</dbReference>
<accession>B1ZRE4</accession>
<dbReference type="CAZy" id="GH106">
    <property type="family name" value="Glycoside Hydrolase Family 106"/>
</dbReference>
<dbReference type="InterPro" id="IPR053161">
    <property type="entry name" value="Ulvan_degrading_GH"/>
</dbReference>
<dbReference type="RefSeq" id="WP_012374169.1">
    <property type="nucleotide sequence ID" value="NC_010571.1"/>
</dbReference>
<keyword evidence="1" id="KW-0732">Signal</keyword>
<name>B1ZRE4_OPITP</name>
<evidence type="ECO:0000256" key="1">
    <source>
        <dbReference type="SAM" id="SignalP"/>
    </source>
</evidence>
<dbReference type="Gene3D" id="2.60.120.260">
    <property type="entry name" value="Galactose-binding domain-like"/>
    <property type="match status" value="1"/>
</dbReference>
<dbReference type="STRING" id="452637.Oter_1346"/>
<evidence type="ECO:0000313" key="2">
    <source>
        <dbReference type="EMBL" id="ACB74631.1"/>
    </source>
</evidence>
<dbReference type="KEGG" id="ote:Oter_1346"/>
<feature type="signal peptide" evidence="1">
    <location>
        <begin position="1"/>
        <end position="22"/>
    </location>
</feature>
<evidence type="ECO:0008006" key="4">
    <source>
        <dbReference type="Google" id="ProtNLM"/>
    </source>
</evidence>
<dbReference type="PANTHER" id="PTHR36848:SF2">
    <property type="entry name" value="SECRETED PROTEIN"/>
    <property type="match status" value="1"/>
</dbReference>
<dbReference type="InterPro" id="IPR008979">
    <property type="entry name" value="Galactose-bd-like_sf"/>
</dbReference>
<keyword evidence="3" id="KW-1185">Reference proteome</keyword>
<reference evidence="2 3" key="1">
    <citation type="journal article" date="2011" name="J. Bacteriol.">
        <title>Genome sequence of the verrucomicrobium Opitutus terrae PB90-1, an abundant inhabitant of rice paddy soil ecosystems.</title>
        <authorList>
            <person name="van Passel M.W."/>
            <person name="Kant R."/>
            <person name="Palva A."/>
            <person name="Copeland A."/>
            <person name="Lucas S."/>
            <person name="Lapidus A."/>
            <person name="Glavina del Rio T."/>
            <person name="Pitluck S."/>
            <person name="Goltsman E."/>
            <person name="Clum A."/>
            <person name="Sun H."/>
            <person name="Schmutz J."/>
            <person name="Larimer F.W."/>
            <person name="Land M.L."/>
            <person name="Hauser L."/>
            <person name="Kyrpides N."/>
            <person name="Mikhailova N."/>
            <person name="Richardson P.P."/>
            <person name="Janssen P.H."/>
            <person name="de Vos W.M."/>
            <person name="Smidt H."/>
        </authorList>
    </citation>
    <scope>NUCLEOTIDE SEQUENCE [LARGE SCALE GENOMIC DNA]</scope>
    <source>
        <strain evidence="3">DSM 11246 / JCM 15787 / PB90-1</strain>
    </source>
</reference>
<feature type="chain" id="PRO_5002774487" description="Glycoside hydrolase family 2 sugar binding" evidence="1">
    <location>
        <begin position="23"/>
        <end position="991"/>
    </location>
</feature>
<dbReference type="PANTHER" id="PTHR36848">
    <property type="entry name" value="DNA-BINDING PROTEIN (PUTATIVE SECRETED PROTEIN)-RELATED"/>
    <property type="match status" value="1"/>
</dbReference>
<dbReference type="SUPFAM" id="SSF49785">
    <property type="entry name" value="Galactose-binding domain-like"/>
    <property type="match status" value="1"/>
</dbReference>
<dbReference type="eggNOG" id="COG3250">
    <property type="taxonomic scope" value="Bacteria"/>
</dbReference>
<evidence type="ECO:0000313" key="3">
    <source>
        <dbReference type="Proteomes" id="UP000007013"/>
    </source>
</evidence>
<dbReference type="InterPro" id="IPR029062">
    <property type="entry name" value="Class_I_gatase-like"/>
</dbReference>
<proteinExistence type="predicted"/>
<dbReference type="AlphaFoldDB" id="B1ZRE4"/>
<protein>
    <recommendedName>
        <fullName evidence="4">Glycoside hydrolase family 2 sugar binding</fullName>
    </recommendedName>
</protein>
<dbReference type="Proteomes" id="UP000007013">
    <property type="component" value="Chromosome"/>
</dbReference>
<dbReference type="HOGENOM" id="CLU_003772_1_0_0"/>
<dbReference type="NCBIfam" id="NF045579">
    <property type="entry name" value="rhamnoside_JR"/>
    <property type="match status" value="1"/>
</dbReference>
<organism evidence="2 3">
    <name type="scientific">Opitutus terrae (strain DSM 11246 / JCM 15787 / PB90-1)</name>
    <dbReference type="NCBI Taxonomy" id="452637"/>
    <lineage>
        <taxon>Bacteria</taxon>
        <taxon>Pseudomonadati</taxon>
        <taxon>Verrucomicrobiota</taxon>
        <taxon>Opitutia</taxon>
        <taxon>Opitutales</taxon>
        <taxon>Opitutaceae</taxon>
        <taxon>Opitutus</taxon>
    </lineage>
</organism>
<gene>
    <name evidence="2" type="ordered locus">Oter_1346</name>
</gene>
<dbReference type="OrthoDB" id="174162at2"/>